<dbReference type="Pfam" id="PF02353">
    <property type="entry name" value="CMAS"/>
    <property type="match status" value="1"/>
</dbReference>
<dbReference type="PANTHER" id="PTHR43667">
    <property type="entry name" value="CYCLOPROPANE-FATTY-ACYL-PHOSPHOLIPID SYNTHASE"/>
    <property type="match status" value="1"/>
</dbReference>
<protein>
    <submittedName>
        <fullName evidence="6">Cyclopropane-fatty-acyl-phospholipid synthase family protein</fullName>
    </submittedName>
</protein>
<evidence type="ECO:0000313" key="6">
    <source>
        <dbReference type="EMBL" id="WUV47741.1"/>
    </source>
</evidence>
<name>A0ABZ1Z016_9NOCA</name>
<keyword evidence="2" id="KW-0489">Methyltransferase</keyword>
<evidence type="ECO:0000256" key="4">
    <source>
        <dbReference type="ARBA" id="ARBA00022691"/>
    </source>
</evidence>
<keyword evidence="5" id="KW-0443">Lipid metabolism</keyword>
<gene>
    <name evidence="6" type="ORF">OG563_05785</name>
</gene>
<reference evidence="6" key="1">
    <citation type="submission" date="2022-10" db="EMBL/GenBank/DDBJ databases">
        <title>The complete genomes of actinobacterial strains from the NBC collection.</title>
        <authorList>
            <person name="Joergensen T.S."/>
            <person name="Alvarez Arevalo M."/>
            <person name="Sterndorff E.B."/>
            <person name="Faurdal D."/>
            <person name="Vuksanovic O."/>
            <person name="Mourched A.-S."/>
            <person name="Charusanti P."/>
            <person name="Shaw S."/>
            <person name="Blin K."/>
            <person name="Weber T."/>
        </authorList>
    </citation>
    <scope>NUCLEOTIDE SEQUENCE</scope>
    <source>
        <strain evidence="6">NBC_01482</strain>
    </source>
</reference>
<dbReference type="SUPFAM" id="SSF53335">
    <property type="entry name" value="S-adenosyl-L-methionine-dependent methyltransferases"/>
    <property type="match status" value="1"/>
</dbReference>
<keyword evidence="7" id="KW-1185">Reference proteome</keyword>
<sequence>MTETTEYRGASQDAIQHHYDFGNSFYELWLDAGLNYSCALWEDGDTLEQAQVRKIDYLLESGAARESQRILDIGCGWGSLMRAALDRYGVSHATGITLSSQQYDHIKGLSDDRIDVRLESWVDHQPDQPYDAIFCVGAMEHFIRFGSSRQEKVAAYRRFFEHCYKILKPGGRLVVQTIAKGNRPIDQAVIADNAFLWAEIFPESDMPRFAEVAHAAEKLFEVRSVTNGREDYAKTCREWLERLRANRDKAIEVVGERSVHTYERYLDVSAGQFDNEHLVLLRFAFRRVPE</sequence>
<accession>A0ABZ1Z016</accession>
<evidence type="ECO:0000256" key="1">
    <source>
        <dbReference type="ARBA" id="ARBA00010815"/>
    </source>
</evidence>
<dbReference type="InterPro" id="IPR050723">
    <property type="entry name" value="CFA/CMAS"/>
</dbReference>
<evidence type="ECO:0000256" key="2">
    <source>
        <dbReference type="ARBA" id="ARBA00022603"/>
    </source>
</evidence>
<dbReference type="EMBL" id="CP109441">
    <property type="protein sequence ID" value="WUV47741.1"/>
    <property type="molecule type" value="Genomic_DNA"/>
</dbReference>
<dbReference type="PANTHER" id="PTHR43667:SF1">
    <property type="entry name" value="CYCLOPROPANE-FATTY-ACYL-PHOSPHOLIPID SYNTHASE"/>
    <property type="match status" value="1"/>
</dbReference>
<dbReference type="PIRSF" id="PIRSF003085">
    <property type="entry name" value="CMAS"/>
    <property type="match status" value="1"/>
</dbReference>
<dbReference type="RefSeq" id="WP_329411871.1">
    <property type="nucleotide sequence ID" value="NZ_CP109441.1"/>
</dbReference>
<proteinExistence type="inferred from homology"/>
<dbReference type="Proteomes" id="UP001432062">
    <property type="component" value="Chromosome"/>
</dbReference>
<dbReference type="InterPro" id="IPR003333">
    <property type="entry name" value="CMAS"/>
</dbReference>
<evidence type="ECO:0000256" key="5">
    <source>
        <dbReference type="ARBA" id="ARBA00023098"/>
    </source>
</evidence>
<dbReference type="Gene3D" id="3.40.50.150">
    <property type="entry name" value="Vaccinia Virus protein VP39"/>
    <property type="match status" value="1"/>
</dbReference>
<comment type="similarity">
    <text evidence="1">Belongs to the CFA/CMAS family.</text>
</comment>
<evidence type="ECO:0000256" key="3">
    <source>
        <dbReference type="ARBA" id="ARBA00022679"/>
    </source>
</evidence>
<evidence type="ECO:0000313" key="7">
    <source>
        <dbReference type="Proteomes" id="UP001432062"/>
    </source>
</evidence>
<organism evidence="6 7">
    <name type="scientific">Nocardia vinacea</name>
    <dbReference type="NCBI Taxonomy" id="96468"/>
    <lineage>
        <taxon>Bacteria</taxon>
        <taxon>Bacillati</taxon>
        <taxon>Actinomycetota</taxon>
        <taxon>Actinomycetes</taxon>
        <taxon>Mycobacteriales</taxon>
        <taxon>Nocardiaceae</taxon>
        <taxon>Nocardia</taxon>
    </lineage>
</organism>
<keyword evidence="3" id="KW-0808">Transferase</keyword>
<keyword evidence="4" id="KW-0949">S-adenosyl-L-methionine</keyword>
<dbReference type="CDD" id="cd02440">
    <property type="entry name" value="AdoMet_MTases"/>
    <property type="match status" value="1"/>
</dbReference>
<dbReference type="InterPro" id="IPR029063">
    <property type="entry name" value="SAM-dependent_MTases_sf"/>
</dbReference>